<dbReference type="InterPro" id="IPR013762">
    <property type="entry name" value="Integrase-like_cat_sf"/>
</dbReference>
<dbReference type="Proteomes" id="UP000430021">
    <property type="component" value="Unassembled WGS sequence"/>
</dbReference>
<dbReference type="SUPFAM" id="SSF56349">
    <property type="entry name" value="DNA breaking-rejoining enzymes"/>
    <property type="match status" value="1"/>
</dbReference>
<dbReference type="InterPro" id="IPR050808">
    <property type="entry name" value="Phage_Integrase"/>
</dbReference>
<dbReference type="Proteomes" id="UP000548685">
    <property type="component" value="Unassembled WGS sequence"/>
</dbReference>
<dbReference type="PANTHER" id="PTHR30629">
    <property type="entry name" value="PROPHAGE INTEGRASE"/>
    <property type="match status" value="1"/>
</dbReference>
<dbReference type="Gene3D" id="3.30.160.390">
    <property type="entry name" value="Integrase, DNA-binding domain"/>
    <property type="match status" value="1"/>
</dbReference>
<evidence type="ECO:0000313" key="11">
    <source>
        <dbReference type="Proteomes" id="UP000548685"/>
    </source>
</evidence>
<evidence type="ECO:0000313" key="8">
    <source>
        <dbReference type="EMBL" id="MBB3775053.1"/>
    </source>
</evidence>
<feature type="domain" description="Core-binding (CB)" evidence="7">
    <location>
        <begin position="98"/>
        <end position="180"/>
    </location>
</feature>
<dbReference type="Gene3D" id="1.10.150.130">
    <property type="match status" value="1"/>
</dbReference>
<keyword evidence="4" id="KW-0233">DNA recombination</keyword>
<dbReference type="InterPro" id="IPR044068">
    <property type="entry name" value="CB"/>
</dbReference>
<evidence type="ECO:0000256" key="1">
    <source>
        <dbReference type="ARBA" id="ARBA00008857"/>
    </source>
</evidence>
<feature type="domain" description="Tyr recombinase" evidence="6">
    <location>
        <begin position="204"/>
        <end position="387"/>
    </location>
</feature>
<reference evidence="8 11" key="2">
    <citation type="submission" date="2020-08" db="EMBL/GenBank/DDBJ databases">
        <title>Genomic Encyclopedia of Type Strains, Phase IV (KMG-IV): sequencing the most valuable type-strain genomes for metagenomic binning, comparative biology and taxonomic classification.</title>
        <authorList>
            <person name="Goeker M."/>
        </authorList>
    </citation>
    <scope>NUCLEOTIDE SEQUENCE [LARGE SCALE GENOMIC DNA]</scope>
    <source>
        <strain evidence="8 11">DSM 8510</strain>
    </source>
</reference>
<dbReference type="InterPro" id="IPR053876">
    <property type="entry name" value="Phage_int_M"/>
</dbReference>
<dbReference type="EMBL" id="JACICE010000001">
    <property type="protein sequence ID" value="MBB3775053.1"/>
    <property type="molecule type" value="Genomic_DNA"/>
</dbReference>
<dbReference type="PANTHER" id="PTHR30629:SF2">
    <property type="entry name" value="PROPHAGE INTEGRASE INTS-RELATED"/>
    <property type="match status" value="1"/>
</dbReference>
<proteinExistence type="inferred from homology"/>
<dbReference type="AlphaFoldDB" id="A0A6I4UFU3"/>
<dbReference type="Gene3D" id="1.10.443.10">
    <property type="entry name" value="Intergrase catalytic core"/>
    <property type="match status" value="1"/>
</dbReference>
<evidence type="ECO:0000256" key="5">
    <source>
        <dbReference type="PROSITE-ProRule" id="PRU01248"/>
    </source>
</evidence>
<comment type="caution">
    <text evidence="9">The sequence shown here is derived from an EMBL/GenBank/DDBJ whole genome shotgun (WGS) entry which is preliminary data.</text>
</comment>
<dbReference type="OrthoDB" id="7388552at2"/>
<evidence type="ECO:0000313" key="9">
    <source>
        <dbReference type="EMBL" id="MXP37318.1"/>
    </source>
</evidence>
<dbReference type="Pfam" id="PF13356">
    <property type="entry name" value="Arm-DNA-bind_3"/>
    <property type="match status" value="1"/>
</dbReference>
<dbReference type="PROSITE" id="PS51898">
    <property type="entry name" value="TYR_RECOMBINASE"/>
    <property type="match status" value="1"/>
</dbReference>
<dbReference type="Pfam" id="PF22022">
    <property type="entry name" value="Phage_int_M"/>
    <property type="match status" value="1"/>
</dbReference>
<comment type="similarity">
    <text evidence="1">Belongs to the 'phage' integrase family.</text>
</comment>
<evidence type="ECO:0000256" key="4">
    <source>
        <dbReference type="ARBA" id="ARBA00023172"/>
    </source>
</evidence>
<evidence type="ECO:0000313" key="10">
    <source>
        <dbReference type="Proteomes" id="UP000430021"/>
    </source>
</evidence>
<evidence type="ECO:0000256" key="2">
    <source>
        <dbReference type="ARBA" id="ARBA00022908"/>
    </source>
</evidence>
<dbReference type="GO" id="GO:0006310">
    <property type="term" value="P:DNA recombination"/>
    <property type="evidence" value="ECO:0007669"/>
    <property type="project" value="UniProtKB-KW"/>
</dbReference>
<organism evidence="9 10">
    <name type="scientific">Erythrobacter ramosus</name>
    <dbReference type="NCBI Taxonomy" id="35811"/>
    <lineage>
        <taxon>Bacteria</taxon>
        <taxon>Pseudomonadati</taxon>
        <taxon>Pseudomonadota</taxon>
        <taxon>Alphaproteobacteria</taxon>
        <taxon>Sphingomonadales</taxon>
        <taxon>Erythrobacteraceae</taxon>
        <taxon>Erythrobacter/Porphyrobacter group</taxon>
        <taxon>Erythrobacter</taxon>
    </lineage>
</organism>
<dbReference type="InterPro" id="IPR011010">
    <property type="entry name" value="DNA_brk_join_enz"/>
</dbReference>
<dbReference type="Pfam" id="PF00589">
    <property type="entry name" value="Phage_integrase"/>
    <property type="match status" value="1"/>
</dbReference>
<dbReference type="InterPro" id="IPR025166">
    <property type="entry name" value="Integrase_DNA_bind_dom"/>
</dbReference>
<dbReference type="InterPro" id="IPR002104">
    <property type="entry name" value="Integrase_catalytic"/>
</dbReference>
<dbReference type="InterPro" id="IPR038488">
    <property type="entry name" value="Integrase_DNA-bd_sf"/>
</dbReference>
<dbReference type="GO" id="GO:0003677">
    <property type="term" value="F:DNA binding"/>
    <property type="evidence" value="ECO:0007669"/>
    <property type="project" value="UniProtKB-UniRule"/>
</dbReference>
<evidence type="ECO:0000259" key="7">
    <source>
        <dbReference type="PROSITE" id="PS51900"/>
    </source>
</evidence>
<evidence type="ECO:0000256" key="3">
    <source>
        <dbReference type="ARBA" id="ARBA00023125"/>
    </source>
</evidence>
<dbReference type="EMBL" id="WTYB01000001">
    <property type="protein sequence ID" value="MXP37318.1"/>
    <property type="molecule type" value="Genomic_DNA"/>
</dbReference>
<keyword evidence="2" id="KW-0229">DNA integration</keyword>
<sequence length="408" mass="45916">MALTETRLRALKAKDKPYKVADQRGLYIEVTPSGGKLWRFRYRIGKVEKKLAIGSYPDISLKQAREATYEARHSVASGGDPAFEKRKQKIREEFLSAQTFEAVAREYIEQMMVQNGRADATLIKANYFLDQLVPAIGDRPIQDIEPFEVLAPLKRLEATGKHETAKKCRSFAGRVFRYAVATTRCTADPTSMLKGALVTPRAKHYAAILEPKELGGLLRAIDDYTGYPVTRLALQIAPHVFVRPGELRHAEWREIDLVEGIWKIPAGKMKARRAHAVPLSKQVISLLTDLAEMLDHKGYVFPSARSFTRPMSENALNAAFRRMGFSKEEVTAHGLRATASTFLNESGLWNPDAIERALAHGDSNAVRGAYHRGKHWEERVRMAQWWSDHLDQLRLGGNVVDIQRSVAA</sequence>
<keyword evidence="11" id="KW-1185">Reference proteome</keyword>
<dbReference type="GO" id="GO:0015074">
    <property type="term" value="P:DNA integration"/>
    <property type="evidence" value="ECO:0007669"/>
    <property type="project" value="UniProtKB-KW"/>
</dbReference>
<name>A0A6I4UFU3_9SPHN</name>
<reference evidence="9 10" key="1">
    <citation type="submission" date="2019-12" db="EMBL/GenBank/DDBJ databases">
        <title>Genomic-based taxomic classification of the family Erythrobacteraceae.</title>
        <authorList>
            <person name="Xu L."/>
        </authorList>
    </citation>
    <scope>NUCLEOTIDE SEQUENCE [LARGE SCALE GENOMIC DNA]</scope>
    <source>
        <strain evidence="9 10">JCM 10282</strain>
    </source>
</reference>
<dbReference type="PROSITE" id="PS51900">
    <property type="entry name" value="CB"/>
    <property type="match status" value="1"/>
</dbReference>
<gene>
    <name evidence="8" type="ORF">FHS52_000996</name>
    <name evidence="9" type="ORF">GRI59_01665</name>
</gene>
<protein>
    <submittedName>
        <fullName evidence="8 9">Integrase</fullName>
    </submittedName>
</protein>
<evidence type="ECO:0000259" key="6">
    <source>
        <dbReference type="PROSITE" id="PS51898"/>
    </source>
</evidence>
<dbReference type="RefSeq" id="WP_160759462.1">
    <property type="nucleotide sequence ID" value="NZ_BAAADZ010000002.1"/>
</dbReference>
<keyword evidence="3 5" id="KW-0238">DNA-binding</keyword>
<accession>A0A6I4UFU3</accession>
<dbReference type="CDD" id="cd00801">
    <property type="entry name" value="INT_P4_C"/>
    <property type="match status" value="1"/>
</dbReference>
<dbReference type="InterPro" id="IPR010998">
    <property type="entry name" value="Integrase_recombinase_N"/>
</dbReference>